<dbReference type="RefSeq" id="WP_184789040.1">
    <property type="nucleotide sequence ID" value="NZ_BONT01000046.1"/>
</dbReference>
<evidence type="ECO:0000256" key="4">
    <source>
        <dbReference type="ARBA" id="ARBA00022741"/>
    </source>
</evidence>
<feature type="region of interest" description="Disordered" evidence="9">
    <location>
        <begin position="436"/>
        <end position="486"/>
    </location>
</feature>
<dbReference type="GO" id="GO:0005524">
    <property type="term" value="F:ATP binding"/>
    <property type="evidence" value="ECO:0007669"/>
    <property type="project" value="UniProtKB-KW"/>
</dbReference>
<dbReference type="FunFam" id="1.10.510.10:FF:000021">
    <property type="entry name" value="Serine/threonine protein kinase"/>
    <property type="match status" value="1"/>
</dbReference>
<dbReference type="PROSITE" id="PS50011">
    <property type="entry name" value="PROTEIN_KINASE_DOM"/>
    <property type="match status" value="1"/>
</dbReference>
<keyword evidence="4" id="KW-0547">Nucleotide-binding</keyword>
<dbReference type="InterPro" id="IPR000719">
    <property type="entry name" value="Prot_kinase_dom"/>
</dbReference>
<comment type="catalytic activity">
    <reaction evidence="7">
        <text>L-threonyl-[protein] + ATP = O-phospho-L-threonyl-[protein] + ADP + H(+)</text>
        <dbReference type="Rhea" id="RHEA:46608"/>
        <dbReference type="Rhea" id="RHEA-COMP:11060"/>
        <dbReference type="Rhea" id="RHEA-COMP:11605"/>
        <dbReference type="ChEBI" id="CHEBI:15378"/>
        <dbReference type="ChEBI" id="CHEBI:30013"/>
        <dbReference type="ChEBI" id="CHEBI:30616"/>
        <dbReference type="ChEBI" id="CHEBI:61977"/>
        <dbReference type="ChEBI" id="CHEBI:456216"/>
        <dbReference type="EC" id="2.7.11.1"/>
    </reaction>
</comment>
<sequence length="486" mass="50491">MSPLPGQVLVGRYRLDAHIATGGMGEVWRAEDTRLHRVVAVKILSPGLAQDATFRERFAAEARTVAALRVPGVVGIYDAVETVGEDGRPLAFLVMEHVPGVTLAALLDEEGRLEPDRAMSMLAQAADALDAAHLAGIVHRDVKPDNIIVGEDDRVTLVDFGVARVKGEATLTAAGSILATIRYAAPEQLSGVEIGPSADIYALGVVAHECLAGEAPFNGESTAAIVAGHLLRPPPPLPLEVPAAAATVVSKALAKEPERRYASAAAFAAACRDDASPAGTHRLRTGAIAAAALVVVAALVVWRIATPPNTEDADATASGTTVAGTTDVPPTPTDSRVTSASTGQCLDVESEVRLADCGPAATISFSGADGTYLLALDEDGERRCLAAAEARIEARACDRTEGWAVTWLGADEGRDRWRMESTTYAGRCLSVAETTQDEVDATGEGKGHGKGKGNGHGKGKKDESRVYQSPGLASCGTGDEQVWLTG</sequence>
<feature type="compositionally biased region" description="Low complexity" evidence="9">
    <location>
        <begin position="315"/>
        <end position="328"/>
    </location>
</feature>
<evidence type="ECO:0000313" key="11">
    <source>
        <dbReference type="EMBL" id="MBB6036208.1"/>
    </source>
</evidence>
<organism evidence="11 12">
    <name type="scientific">Phytomonospora endophytica</name>
    <dbReference type="NCBI Taxonomy" id="714109"/>
    <lineage>
        <taxon>Bacteria</taxon>
        <taxon>Bacillati</taxon>
        <taxon>Actinomycetota</taxon>
        <taxon>Actinomycetes</taxon>
        <taxon>Micromonosporales</taxon>
        <taxon>Micromonosporaceae</taxon>
        <taxon>Phytomonospora</taxon>
    </lineage>
</organism>
<evidence type="ECO:0000256" key="5">
    <source>
        <dbReference type="ARBA" id="ARBA00022777"/>
    </source>
</evidence>
<keyword evidence="5 11" id="KW-0418">Kinase</keyword>
<comment type="catalytic activity">
    <reaction evidence="8">
        <text>L-seryl-[protein] + ATP = O-phospho-L-seryl-[protein] + ADP + H(+)</text>
        <dbReference type="Rhea" id="RHEA:17989"/>
        <dbReference type="Rhea" id="RHEA-COMP:9863"/>
        <dbReference type="Rhea" id="RHEA-COMP:11604"/>
        <dbReference type="ChEBI" id="CHEBI:15378"/>
        <dbReference type="ChEBI" id="CHEBI:29999"/>
        <dbReference type="ChEBI" id="CHEBI:30616"/>
        <dbReference type="ChEBI" id="CHEBI:83421"/>
        <dbReference type="ChEBI" id="CHEBI:456216"/>
        <dbReference type="EC" id="2.7.11.1"/>
    </reaction>
</comment>
<evidence type="ECO:0000259" key="10">
    <source>
        <dbReference type="PROSITE" id="PS50011"/>
    </source>
</evidence>
<dbReference type="InterPro" id="IPR011009">
    <property type="entry name" value="Kinase-like_dom_sf"/>
</dbReference>
<evidence type="ECO:0000256" key="1">
    <source>
        <dbReference type="ARBA" id="ARBA00012513"/>
    </source>
</evidence>
<keyword evidence="6" id="KW-0067">ATP-binding</keyword>
<feature type="domain" description="Protein kinase" evidence="10">
    <location>
        <begin position="13"/>
        <end position="284"/>
    </location>
</feature>
<dbReference type="EMBL" id="JACHGT010000008">
    <property type="protein sequence ID" value="MBB6036208.1"/>
    <property type="molecule type" value="Genomic_DNA"/>
</dbReference>
<feature type="compositionally biased region" description="Basic residues" evidence="9">
    <location>
        <begin position="448"/>
        <end position="459"/>
    </location>
</feature>
<comment type="caution">
    <text evidence="11">The sequence shown here is derived from an EMBL/GenBank/DDBJ whole genome shotgun (WGS) entry which is preliminary data.</text>
</comment>
<evidence type="ECO:0000256" key="7">
    <source>
        <dbReference type="ARBA" id="ARBA00047899"/>
    </source>
</evidence>
<accession>A0A841FQZ3</accession>
<evidence type="ECO:0000256" key="6">
    <source>
        <dbReference type="ARBA" id="ARBA00022840"/>
    </source>
</evidence>
<evidence type="ECO:0000313" key="12">
    <source>
        <dbReference type="Proteomes" id="UP000548476"/>
    </source>
</evidence>
<keyword evidence="12" id="KW-1185">Reference proteome</keyword>
<dbReference type="SMART" id="SM00220">
    <property type="entry name" value="S_TKc"/>
    <property type="match status" value="1"/>
</dbReference>
<evidence type="ECO:0000256" key="2">
    <source>
        <dbReference type="ARBA" id="ARBA00022527"/>
    </source>
</evidence>
<dbReference type="EC" id="2.7.11.1" evidence="1"/>
<dbReference type="PANTHER" id="PTHR43289">
    <property type="entry name" value="MITOGEN-ACTIVATED PROTEIN KINASE KINASE KINASE 20-RELATED"/>
    <property type="match status" value="1"/>
</dbReference>
<keyword evidence="3" id="KW-0808">Transferase</keyword>
<dbReference type="Proteomes" id="UP000548476">
    <property type="component" value="Unassembled WGS sequence"/>
</dbReference>
<evidence type="ECO:0000256" key="8">
    <source>
        <dbReference type="ARBA" id="ARBA00048679"/>
    </source>
</evidence>
<dbReference type="PANTHER" id="PTHR43289:SF6">
    <property type="entry name" value="SERINE_THREONINE-PROTEIN KINASE NEKL-3"/>
    <property type="match status" value="1"/>
</dbReference>
<dbReference type="CDD" id="cd14014">
    <property type="entry name" value="STKc_PknB_like"/>
    <property type="match status" value="1"/>
</dbReference>
<gene>
    <name evidence="11" type="ORF">HNR73_004076</name>
</gene>
<dbReference type="GO" id="GO:0004674">
    <property type="term" value="F:protein serine/threonine kinase activity"/>
    <property type="evidence" value="ECO:0007669"/>
    <property type="project" value="UniProtKB-KW"/>
</dbReference>
<dbReference type="Pfam" id="PF00069">
    <property type="entry name" value="Pkinase"/>
    <property type="match status" value="1"/>
</dbReference>
<keyword evidence="2" id="KW-0723">Serine/threonine-protein kinase</keyword>
<name>A0A841FQZ3_9ACTN</name>
<dbReference type="Gene3D" id="1.10.510.10">
    <property type="entry name" value="Transferase(Phosphotransferase) domain 1"/>
    <property type="match status" value="1"/>
</dbReference>
<dbReference type="PROSITE" id="PS00108">
    <property type="entry name" value="PROTEIN_KINASE_ST"/>
    <property type="match status" value="1"/>
</dbReference>
<evidence type="ECO:0000256" key="3">
    <source>
        <dbReference type="ARBA" id="ARBA00022679"/>
    </source>
</evidence>
<evidence type="ECO:0000256" key="9">
    <source>
        <dbReference type="SAM" id="MobiDB-lite"/>
    </source>
</evidence>
<dbReference type="GO" id="GO:0045717">
    <property type="term" value="P:negative regulation of fatty acid biosynthetic process"/>
    <property type="evidence" value="ECO:0007669"/>
    <property type="project" value="UniProtKB-ARBA"/>
</dbReference>
<dbReference type="Gene3D" id="3.30.200.20">
    <property type="entry name" value="Phosphorylase Kinase, domain 1"/>
    <property type="match status" value="1"/>
</dbReference>
<reference evidence="11 12" key="1">
    <citation type="submission" date="2020-08" db="EMBL/GenBank/DDBJ databases">
        <title>Genomic Encyclopedia of Type Strains, Phase IV (KMG-IV): sequencing the most valuable type-strain genomes for metagenomic binning, comparative biology and taxonomic classification.</title>
        <authorList>
            <person name="Goeker M."/>
        </authorList>
    </citation>
    <scope>NUCLEOTIDE SEQUENCE [LARGE SCALE GENOMIC DNA]</scope>
    <source>
        <strain evidence="11 12">YIM 65646</strain>
    </source>
</reference>
<dbReference type="SUPFAM" id="SSF56112">
    <property type="entry name" value="Protein kinase-like (PK-like)"/>
    <property type="match status" value="1"/>
</dbReference>
<dbReference type="InterPro" id="IPR008271">
    <property type="entry name" value="Ser/Thr_kinase_AS"/>
</dbReference>
<dbReference type="AlphaFoldDB" id="A0A841FQZ3"/>
<dbReference type="FunFam" id="3.30.200.20:FF:000035">
    <property type="entry name" value="Serine/threonine protein kinase Stk1"/>
    <property type="match status" value="1"/>
</dbReference>
<protein>
    <recommendedName>
        <fullName evidence="1">non-specific serine/threonine protein kinase</fullName>
        <ecNumber evidence="1">2.7.11.1</ecNumber>
    </recommendedName>
</protein>
<proteinExistence type="predicted"/>
<feature type="region of interest" description="Disordered" evidence="9">
    <location>
        <begin position="309"/>
        <end position="341"/>
    </location>
</feature>